<evidence type="ECO:0000259" key="4">
    <source>
        <dbReference type="PROSITE" id="PS50893"/>
    </source>
</evidence>
<dbReference type="SUPFAM" id="SSF52540">
    <property type="entry name" value="P-loop containing nucleoside triphosphate hydrolases"/>
    <property type="match status" value="1"/>
</dbReference>
<keyword evidence="1" id="KW-0813">Transport</keyword>
<dbReference type="Proteomes" id="UP000443582">
    <property type="component" value="Unassembled WGS sequence"/>
</dbReference>
<dbReference type="Pfam" id="PF00005">
    <property type="entry name" value="ABC_tran"/>
    <property type="match status" value="1"/>
</dbReference>
<evidence type="ECO:0000313" key="6">
    <source>
        <dbReference type="Proteomes" id="UP000443582"/>
    </source>
</evidence>
<organism evidence="5 6">
    <name type="scientific">Halobacteriovorax vibrionivorans</name>
    <dbReference type="NCBI Taxonomy" id="2152716"/>
    <lineage>
        <taxon>Bacteria</taxon>
        <taxon>Pseudomonadati</taxon>
        <taxon>Bdellovibrionota</taxon>
        <taxon>Bacteriovoracia</taxon>
        <taxon>Bacteriovoracales</taxon>
        <taxon>Halobacteriovoraceae</taxon>
        <taxon>Halobacteriovorax</taxon>
    </lineage>
</organism>
<dbReference type="Gene3D" id="3.40.50.300">
    <property type="entry name" value="P-loop containing nucleotide triphosphate hydrolases"/>
    <property type="match status" value="1"/>
</dbReference>
<dbReference type="PANTHER" id="PTHR42939:SF1">
    <property type="entry name" value="ABC TRANSPORTER ATP-BINDING PROTEIN ALBC-RELATED"/>
    <property type="match status" value="1"/>
</dbReference>
<evidence type="ECO:0000256" key="2">
    <source>
        <dbReference type="ARBA" id="ARBA00022741"/>
    </source>
</evidence>
<dbReference type="PANTHER" id="PTHR42939">
    <property type="entry name" value="ABC TRANSPORTER ATP-BINDING PROTEIN ALBC-RELATED"/>
    <property type="match status" value="1"/>
</dbReference>
<dbReference type="PROSITE" id="PS50893">
    <property type="entry name" value="ABC_TRANSPORTER_2"/>
    <property type="match status" value="1"/>
</dbReference>
<keyword evidence="6" id="KW-1185">Reference proteome</keyword>
<dbReference type="SMART" id="SM00382">
    <property type="entry name" value="AAA"/>
    <property type="match status" value="1"/>
</dbReference>
<dbReference type="InterPro" id="IPR017871">
    <property type="entry name" value="ABC_transporter-like_CS"/>
</dbReference>
<dbReference type="CDD" id="cd03230">
    <property type="entry name" value="ABC_DR_subfamily_A"/>
    <property type="match status" value="1"/>
</dbReference>
<protein>
    <submittedName>
        <fullName evidence="5">ABC transporter ATP-binding protein</fullName>
    </submittedName>
</protein>
<gene>
    <name evidence="5" type="ORF">DAY19_13100</name>
</gene>
<dbReference type="RefSeq" id="WP_115363197.1">
    <property type="nucleotide sequence ID" value="NZ_QDKL01000003.1"/>
</dbReference>
<keyword evidence="3 5" id="KW-0067">ATP-binding</keyword>
<dbReference type="InterPro" id="IPR051782">
    <property type="entry name" value="ABC_Transporter_VariousFunc"/>
</dbReference>
<comment type="caution">
    <text evidence="5">The sequence shown here is derived from an EMBL/GenBank/DDBJ whole genome shotgun (WGS) entry which is preliminary data.</text>
</comment>
<sequence length="242" mass="26879">MSVIDVRGVSKRYRDQLALSDFSLSVENGDVVALLGPNGAGKTTFVKCMLDLISADSGEITIFGKSSKDPRSRASLVYLPEKFNFYDYFTVKETLKFFAEFHGVEKSQVNGRIDEALKKLSIDKFEKKKLKELSKGQMQRVGLCIAVVANKELIILDEPFSGLDPIGIKDVKDICLELSQQGKTILINSHILSEVEKFATKVIILNNGQVKAQGPLNEVRGDISLEERFYDLVKNDSGSEHA</sequence>
<evidence type="ECO:0000313" key="5">
    <source>
        <dbReference type="EMBL" id="RZF20916.1"/>
    </source>
</evidence>
<dbReference type="PROSITE" id="PS00211">
    <property type="entry name" value="ABC_TRANSPORTER_1"/>
    <property type="match status" value="1"/>
</dbReference>
<dbReference type="InterPro" id="IPR027417">
    <property type="entry name" value="P-loop_NTPase"/>
</dbReference>
<reference evidence="6" key="1">
    <citation type="journal article" date="2019" name="Int. J. Syst. Evol. Microbiol.">
        <title>Halobacteriovorax valvorus sp. nov., a novel prokaryotic predator isolated from coastal seawater of China.</title>
        <authorList>
            <person name="Chen M.-X."/>
        </authorList>
    </citation>
    <scope>NUCLEOTIDE SEQUENCE [LARGE SCALE GENOMIC DNA]</scope>
    <source>
        <strain evidence="6">BL9</strain>
    </source>
</reference>
<dbReference type="InterPro" id="IPR003593">
    <property type="entry name" value="AAA+_ATPase"/>
</dbReference>
<evidence type="ECO:0000256" key="3">
    <source>
        <dbReference type="ARBA" id="ARBA00022840"/>
    </source>
</evidence>
<dbReference type="EMBL" id="QDKL01000003">
    <property type="protein sequence ID" value="RZF20916.1"/>
    <property type="molecule type" value="Genomic_DNA"/>
</dbReference>
<name>A0ABY0ID77_9BACT</name>
<evidence type="ECO:0000256" key="1">
    <source>
        <dbReference type="ARBA" id="ARBA00022448"/>
    </source>
</evidence>
<dbReference type="InterPro" id="IPR003439">
    <property type="entry name" value="ABC_transporter-like_ATP-bd"/>
</dbReference>
<accession>A0ABY0ID77</accession>
<proteinExistence type="predicted"/>
<keyword evidence="2" id="KW-0547">Nucleotide-binding</keyword>
<feature type="domain" description="ABC transporter" evidence="4">
    <location>
        <begin position="4"/>
        <end position="232"/>
    </location>
</feature>
<dbReference type="GO" id="GO:0005524">
    <property type="term" value="F:ATP binding"/>
    <property type="evidence" value="ECO:0007669"/>
    <property type="project" value="UniProtKB-KW"/>
</dbReference>